<feature type="transmembrane region" description="Helical" evidence="1">
    <location>
        <begin position="21"/>
        <end position="39"/>
    </location>
</feature>
<protein>
    <submittedName>
        <fullName evidence="2">Glycoside hydrolase family 5 protein</fullName>
    </submittedName>
</protein>
<keyword evidence="1" id="KW-0472">Membrane</keyword>
<proteinExistence type="predicted"/>
<accession>A0A5D4HZP4</accession>
<sequence>MHQRTTPPTAPTVATGRRGMARKALLAASALGVVTALMAP</sequence>
<name>A0A5D4HZP4_9ACTN</name>
<evidence type="ECO:0000256" key="1">
    <source>
        <dbReference type="SAM" id="Phobius"/>
    </source>
</evidence>
<keyword evidence="3" id="KW-1185">Reference proteome</keyword>
<evidence type="ECO:0000313" key="2">
    <source>
        <dbReference type="EMBL" id="TYR46258.1"/>
    </source>
</evidence>
<dbReference type="GO" id="GO:0016787">
    <property type="term" value="F:hydrolase activity"/>
    <property type="evidence" value="ECO:0007669"/>
    <property type="project" value="UniProtKB-KW"/>
</dbReference>
<evidence type="ECO:0000313" key="3">
    <source>
        <dbReference type="Proteomes" id="UP000323242"/>
    </source>
</evidence>
<dbReference type="EMBL" id="VSZQ01000377">
    <property type="protein sequence ID" value="TYR46258.1"/>
    <property type="molecule type" value="Genomic_DNA"/>
</dbReference>
<keyword evidence="1" id="KW-0812">Transmembrane</keyword>
<feature type="non-terminal residue" evidence="2">
    <location>
        <position position="40"/>
    </location>
</feature>
<reference evidence="2 3" key="1">
    <citation type="submission" date="2019-08" db="EMBL/GenBank/DDBJ databases">
        <title>Draft genome for granaticin producer strain Streptomyces parvus C05.</title>
        <authorList>
            <person name="Gonzalez-Pimentel J.L."/>
        </authorList>
    </citation>
    <scope>NUCLEOTIDE SEQUENCE [LARGE SCALE GENOMIC DNA]</scope>
    <source>
        <strain evidence="2 3">C05</strain>
    </source>
</reference>
<dbReference type="AlphaFoldDB" id="A0A5D4HZP4"/>
<gene>
    <name evidence="2" type="ORF">FY004_36635</name>
</gene>
<keyword evidence="2" id="KW-0378">Hydrolase</keyword>
<comment type="caution">
    <text evidence="2">The sequence shown here is derived from an EMBL/GenBank/DDBJ whole genome shotgun (WGS) entry which is preliminary data.</text>
</comment>
<dbReference type="Proteomes" id="UP000323242">
    <property type="component" value="Unassembled WGS sequence"/>
</dbReference>
<keyword evidence="1" id="KW-1133">Transmembrane helix</keyword>
<organism evidence="2 3">
    <name type="scientific">Streptomyces parvus</name>
    <dbReference type="NCBI Taxonomy" id="66428"/>
    <lineage>
        <taxon>Bacteria</taxon>
        <taxon>Bacillati</taxon>
        <taxon>Actinomycetota</taxon>
        <taxon>Actinomycetes</taxon>
        <taxon>Kitasatosporales</taxon>
        <taxon>Streptomycetaceae</taxon>
        <taxon>Streptomyces</taxon>
    </lineage>
</organism>